<organism evidence="2 3">
    <name type="scientific">Streptosporangium saharense</name>
    <dbReference type="NCBI Taxonomy" id="1706840"/>
    <lineage>
        <taxon>Bacteria</taxon>
        <taxon>Bacillati</taxon>
        <taxon>Actinomycetota</taxon>
        <taxon>Actinomycetes</taxon>
        <taxon>Streptosporangiales</taxon>
        <taxon>Streptosporangiaceae</taxon>
        <taxon>Streptosporangium</taxon>
    </lineage>
</organism>
<evidence type="ECO:0000313" key="3">
    <source>
        <dbReference type="Proteomes" id="UP000552644"/>
    </source>
</evidence>
<dbReference type="SUPFAM" id="SSF117396">
    <property type="entry name" value="TM1631-like"/>
    <property type="match status" value="1"/>
</dbReference>
<dbReference type="RefSeq" id="WP_184722872.1">
    <property type="nucleotide sequence ID" value="NZ_JACHJP010000011.1"/>
</dbReference>
<gene>
    <name evidence="2" type="ORF">FHS44_007012</name>
</gene>
<feature type="region of interest" description="Disordered" evidence="1">
    <location>
        <begin position="310"/>
        <end position="330"/>
    </location>
</feature>
<evidence type="ECO:0000256" key="1">
    <source>
        <dbReference type="SAM" id="MobiDB-lite"/>
    </source>
</evidence>
<dbReference type="PANTHER" id="PTHR30348:SF13">
    <property type="entry name" value="UPF0759 PROTEIN YUNF"/>
    <property type="match status" value="1"/>
</dbReference>
<dbReference type="PANTHER" id="PTHR30348">
    <property type="entry name" value="UNCHARACTERIZED PROTEIN YECE"/>
    <property type="match status" value="1"/>
</dbReference>
<accession>A0A7W7QUQ2</accession>
<dbReference type="AlphaFoldDB" id="A0A7W7QUQ2"/>
<dbReference type="Pfam" id="PF01904">
    <property type="entry name" value="DUF72"/>
    <property type="match status" value="1"/>
</dbReference>
<dbReference type="Gene3D" id="3.20.20.410">
    <property type="entry name" value="Protein of unknown function UPF0759"/>
    <property type="match status" value="1"/>
</dbReference>
<dbReference type="InterPro" id="IPR036520">
    <property type="entry name" value="UPF0759_sf"/>
</dbReference>
<proteinExistence type="predicted"/>
<dbReference type="EMBL" id="JACHJP010000011">
    <property type="protein sequence ID" value="MBB4919868.1"/>
    <property type="molecule type" value="Genomic_DNA"/>
</dbReference>
<dbReference type="InterPro" id="IPR002763">
    <property type="entry name" value="DUF72"/>
</dbReference>
<dbReference type="Proteomes" id="UP000552644">
    <property type="component" value="Unassembled WGS sequence"/>
</dbReference>
<reference evidence="2 3" key="1">
    <citation type="submission" date="2020-08" db="EMBL/GenBank/DDBJ databases">
        <title>Genomic Encyclopedia of Type Strains, Phase III (KMG-III): the genomes of soil and plant-associated and newly described type strains.</title>
        <authorList>
            <person name="Whitman W."/>
        </authorList>
    </citation>
    <scope>NUCLEOTIDE SEQUENCE [LARGE SCALE GENOMIC DNA]</scope>
    <source>
        <strain evidence="2 3">CECT 8840</strain>
    </source>
</reference>
<name>A0A7W7QUQ2_9ACTN</name>
<comment type="caution">
    <text evidence="2">The sequence shown here is derived from an EMBL/GenBank/DDBJ whole genome shotgun (WGS) entry which is preliminary data.</text>
</comment>
<evidence type="ECO:0000313" key="2">
    <source>
        <dbReference type="EMBL" id="MBB4919868.1"/>
    </source>
</evidence>
<protein>
    <submittedName>
        <fullName evidence="2">Uncharacterized protein YecE (DUF72 family)</fullName>
    </submittedName>
</protein>
<keyword evidence="3" id="KW-1185">Reference proteome</keyword>
<sequence>MTHAIHRPARPIPGGDGSGRILVGTASWTDRSLLESGWYPKEASTPAARLAWYASRFPIVEVDSTYYHPPSLRTVEGWRDRTPKGFVFNIKAFSLLTGHPTRPEALYKDLRETLGETPERLYLDNVGPRIADEVWRRFLATLAPLHEAGKLGALLFQFPPWLPAGEHGRRRVLECVRRSAPMRVCVEFRNGTWMDEGNRAATLDFLTEHDIPYVCVDMPQGHPSSIPPVLAVTASDLAVVRLHGHSPHWAGGSVEERFAYRYTEDELRPWASRVLALSRHAETTHVITNVCCGDTSQRTAARLTSLIEEESTRPARGGVLTRPAVRHRPR</sequence>